<dbReference type="GO" id="GO:0005829">
    <property type="term" value="C:cytosol"/>
    <property type="evidence" value="ECO:0007669"/>
    <property type="project" value="TreeGrafter"/>
</dbReference>
<evidence type="ECO:0000313" key="1">
    <source>
        <dbReference type="EMBL" id="GIM76283.1"/>
    </source>
</evidence>
<accession>A0A919SSJ7</accession>
<keyword evidence="2" id="KW-1185">Reference proteome</keyword>
<dbReference type="AlphaFoldDB" id="A0A919SSJ7"/>
<dbReference type="Gene3D" id="3.30.1330.40">
    <property type="entry name" value="RutC-like"/>
    <property type="match status" value="1"/>
</dbReference>
<name>A0A919SSJ7_9ACTN</name>
<dbReference type="EMBL" id="BOQP01000027">
    <property type="protein sequence ID" value="GIM76283.1"/>
    <property type="molecule type" value="Genomic_DNA"/>
</dbReference>
<dbReference type="PANTHER" id="PTHR11803:SF39">
    <property type="entry name" value="2-IMINOBUTANOATE_2-IMINOPROPANOATE DEAMINASE"/>
    <property type="match status" value="1"/>
</dbReference>
<organism evidence="1 2">
    <name type="scientific">Winogradskya consettensis</name>
    <dbReference type="NCBI Taxonomy" id="113560"/>
    <lineage>
        <taxon>Bacteria</taxon>
        <taxon>Bacillati</taxon>
        <taxon>Actinomycetota</taxon>
        <taxon>Actinomycetes</taxon>
        <taxon>Micromonosporales</taxon>
        <taxon>Micromonosporaceae</taxon>
        <taxon>Winogradskya</taxon>
    </lineage>
</organism>
<dbReference type="InterPro" id="IPR006175">
    <property type="entry name" value="YjgF/YER057c/UK114"/>
</dbReference>
<dbReference type="PANTHER" id="PTHR11803">
    <property type="entry name" value="2-IMINOBUTANOATE/2-IMINOPROPANOATE DEAMINASE RIDA"/>
    <property type="match status" value="1"/>
</dbReference>
<comment type="caution">
    <text evidence="1">The sequence shown here is derived from an EMBL/GenBank/DDBJ whole genome shotgun (WGS) entry which is preliminary data.</text>
</comment>
<dbReference type="CDD" id="cd00448">
    <property type="entry name" value="YjgF_YER057c_UK114_family"/>
    <property type="match status" value="1"/>
</dbReference>
<dbReference type="SUPFAM" id="SSF55298">
    <property type="entry name" value="YjgF-like"/>
    <property type="match status" value="1"/>
</dbReference>
<proteinExistence type="predicted"/>
<reference evidence="1" key="1">
    <citation type="submission" date="2021-03" db="EMBL/GenBank/DDBJ databases">
        <title>Whole genome shotgun sequence of Actinoplanes consettensis NBRC 14913.</title>
        <authorList>
            <person name="Komaki H."/>
            <person name="Tamura T."/>
        </authorList>
    </citation>
    <scope>NUCLEOTIDE SEQUENCE</scope>
    <source>
        <strain evidence="1">NBRC 14913</strain>
    </source>
</reference>
<dbReference type="GO" id="GO:0019239">
    <property type="term" value="F:deaminase activity"/>
    <property type="evidence" value="ECO:0007669"/>
    <property type="project" value="TreeGrafter"/>
</dbReference>
<dbReference type="Pfam" id="PF01042">
    <property type="entry name" value="Ribonuc_L-PSP"/>
    <property type="match status" value="1"/>
</dbReference>
<gene>
    <name evidence="1" type="ORF">Aco04nite_49600</name>
</gene>
<dbReference type="RefSeq" id="WP_212999616.1">
    <property type="nucleotide sequence ID" value="NZ_BAAATW010000010.1"/>
</dbReference>
<evidence type="ECO:0000313" key="2">
    <source>
        <dbReference type="Proteomes" id="UP000680865"/>
    </source>
</evidence>
<dbReference type="Proteomes" id="UP000680865">
    <property type="component" value="Unassembled WGS sequence"/>
</dbReference>
<dbReference type="InterPro" id="IPR035959">
    <property type="entry name" value="RutC-like_sf"/>
</dbReference>
<sequence>MNPHRQSIDVPGITHDNPVPAACRIGPFVFSGAITGRDPRTRTMPADLNTQCATMFQQVRAIVEAAGGTTDDIAKMTVWLRDYRDRDALNREWLAMFPDPASRPARHTIAATFDGATLIQCDITAVLNAGQHPEPVVS</sequence>
<protein>
    <submittedName>
        <fullName evidence="1">Enamine deaminase RidA</fullName>
    </submittedName>
</protein>